<dbReference type="OrthoDB" id="70871at2157"/>
<dbReference type="KEGG" id="mcub:MCBB_1260"/>
<dbReference type="RefSeq" id="WP_071906941.1">
    <property type="nucleotide sequence ID" value="NZ_LT607756.1"/>
</dbReference>
<dbReference type="Proteomes" id="UP000094707">
    <property type="component" value="Chromosome I"/>
</dbReference>
<protein>
    <recommendedName>
        <fullName evidence="3">Lipoprotein</fullName>
    </recommendedName>
</protein>
<dbReference type="STRING" id="118062.MCBB_1260"/>
<organism evidence="1 2">
    <name type="scientific">Methanobacterium congolense</name>
    <dbReference type="NCBI Taxonomy" id="118062"/>
    <lineage>
        <taxon>Archaea</taxon>
        <taxon>Methanobacteriati</taxon>
        <taxon>Methanobacteriota</taxon>
        <taxon>Methanomada group</taxon>
        <taxon>Methanobacteria</taxon>
        <taxon>Methanobacteriales</taxon>
        <taxon>Methanobacteriaceae</taxon>
        <taxon>Methanobacterium</taxon>
    </lineage>
</organism>
<keyword evidence="2" id="KW-1185">Reference proteome</keyword>
<name>A0A1D3L2M0_9EURY</name>
<proteinExistence type="predicted"/>
<dbReference type="EMBL" id="LT607756">
    <property type="protein sequence ID" value="SCG85818.1"/>
    <property type="molecule type" value="Genomic_DNA"/>
</dbReference>
<dbReference type="AlphaFoldDB" id="A0A1D3L2M0"/>
<accession>A0A1D3L2M0</accession>
<evidence type="ECO:0000313" key="2">
    <source>
        <dbReference type="Proteomes" id="UP000094707"/>
    </source>
</evidence>
<reference evidence="1 2" key="1">
    <citation type="submission" date="2016-08" db="EMBL/GenBank/DDBJ databases">
        <authorList>
            <person name="Seilhamer J.J."/>
        </authorList>
    </citation>
    <scope>NUCLEOTIDE SEQUENCE [LARGE SCALE GENOMIC DNA]</scope>
    <source>
        <strain evidence="1">Buetzberg</strain>
    </source>
</reference>
<sequence length="163" mass="17804">MKNKILIIALLVLVVGLSGCVNSDASKINGLAPSINSHLKTGDTAYNQAVYHANRFQFDEALEDCSNATNEFNAAKSSADQALTYAKDSNDNVFVTYIGYLVSEIDAKLNATSELQLAIPYMQQNDTTNANLHRDLANSYMDQAVDYKAKKDAIASQNPSKFK</sequence>
<evidence type="ECO:0008006" key="3">
    <source>
        <dbReference type="Google" id="ProtNLM"/>
    </source>
</evidence>
<dbReference type="GeneID" id="30412104"/>
<dbReference type="PROSITE" id="PS51257">
    <property type="entry name" value="PROKAR_LIPOPROTEIN"/>
    <property type="match status" value="1"/>
</dbReference>
<gene>
    <name evidence="1" type="ORF">MCBB_1260</name>
</gene>
<evidence type="ECO:0000313" key="1">
    <source>
        <dbReference type="EMBL" id="SCG85818.1"/>
    </source>
</evidence>